<keyword evidence="1" id="KW-0812">Transmembrane</keyword>
<dbReference type="EMBL" id="KN880678">
    <property type="protein sequence ID" value="KIY63701.1"/>
    <property type="molecule type" value="Genomic_DNA"/>
</dbReference>
<keyword evidence="3" id="KW-1185">Reference proteome</keyword>
<feature type="transmembrane region" description="Helical" evidence="1">
    <location>
        <begin position="230"/>
        <end position="253"/>
    </location>
</feature>
<evidence type="ECO:0000313" key="2">
    <source>
        <dbReference type="EMBL" id="KIY63701.1"/>
    </source>
</evidence>
<evidence type="ECO:0008006" key="4">
    <source>
        <dbReference type="Google" id="ProtNLM"/>
    </source>
</evidence>
<dbReference type="OrthoDB" id="2744793at2759"/>
<feature type="transmembrane region" description="Helical" evidence="1">
    <location>
        <begin position="58"/>
        <end position="81"/>
    </location>
</feature>
<keyword evidence="1" id="KW-0472">Membrane</keyword>
<name>A0A0D7B2G2_9AGAR</name>
<dbReference type="Proteomes" id="UP000054007">
    <property type="component" value="Unassembled WGS sequence"/>
</dbReference>
<dbReference type="AlphaFoldDB" id="A0A0D7B2G2"/>
<organism evidence="2 3">
    <name type="scientific">Cylindrobasidium torrendii FP15055 ss-10</name>
    <dbReference type="NCBI Taxonomy" id="1314674"/>
    <lineage>
        <taxon>Eukaryota</taxon>
        <taxon>Fungi</taxon>
        <taxon>Dikarya</taxon>
        <taxon>Basidiomycota</taxon>
        <taxon>Agaricomycotina</taxon>
        <taxon>Agaricomycetes</taxon>
        <taxon>Agaricomycetidae</taxon>
        <taxon>Agaricales</taxon>
        <taxon>Marasmiineae</taxon>
        <taxon>Physalacriaceae</taxon>
        <taxon>Cylindrobasidium</taxon>
    </lineage>
</organism>
<protein>
    <recommendedName>
        <fullName evidence="4">Family A G protein-coupled receptor-like protein</fullName>
    </recommendedName>
</protein>
<feature type="transmembrane region" description="Helical" evidence="1">
    <location>
        <begin position="148"/>
        <end position="167"/>
    </location>
</feature>
<feature type="transmembrane region" description="Helical" evidence="1">
    <location>
        <begin position="118"/>
        <end position="136"/>
    </location>
</feature>
<gene>
    <name evidence="2" type="ORF">CYLTODRAFT_402780</name>
</gene>
<reference evidence="2 3" key="1">
    <citation type="journal article" date="2015" name="Fungal Genet. Biol.">
        <title>Evolution of novel wood decay mechanisms in Agaricales revealed by the genome sequences of Fistulina hepatica and Cylindrobasidium torrendii.</title>
        <authorList>
            <person name="Floudas D."/>
            <person name="Held B.W."/>
            <person name="Riley R."/>
            <person name="Nagy L.G."/>
            <person name="Koehler G."/>
            <person name="Ransdell A.S."/>
            <person name="Younus H."/>
            <person name="Chow J."/>
            <person name="Chiniquy J."/>
            <person name="Lipzen A."/>
            <person name="Tritt A."/>
            <person name="Sun H."/>
            <person name="Haridas S."/>
            <person name="LaButti K."/>
            <person name="Ohm R.A."/>
            <person name="Kues U."/>
            <person name="Blanchette R.A."/>
            <person name="Grigoriev I.V."/>
            <person name="Minto R.E."/>
            <person name="Hibbett D.S."/>
        </authorList>
    </citation>
    <scope>NUCLEOTIDE SEQUENCE [LARGE SCALE GENOMIC DNA]</scope>
    <source>
        <strain evidence="2 3">FP15055 ss-10</strain>
    </source>
</reference>
<evidence type="ECO:0000256" key="1">
    <source>
        <dbReference type="SAM" id="Phobius"/>
    </source>
</evidence>
<feature type="transmembrane region" description="Helical" evidence="1">
    <location>
        <begin position="26"/>
        <end position="46"/>
    </location>
</feature>
<feature type="transmembrane region" description="Helical" evidence="1">
    <location>
        <begin position="187"/>
        <end position="209"/>
    </location>
</feature>
<accession>A0A0D7B2G2</accession>
<sequence length="346" mass="39605">MPTPGAADQDVLHKFHEELRDESKQVVVEMFLWTLYLVVAIYALIIQVKRSSRSIAHMVLLASTILLFVMSTSLLCARTALSYLRMEWYFSKHPDWSLEDRYTRYFEYSKTWRTPIQVVWTIHVILGDGIVIWRAWVVWKNNRVQRLVFIPMSFLLVSVAFLIIANLCNAISHPIPEDSQLCLWRDAVPWAISLITHVVSTVFIAVRVWQWRSLVQSGDSNPSKSKIWKTMALLVESGCAYVLVWVFAIFVQFGPVLSGGGVEYLYRSLAPLSDQLTGLYPTVIIVLVKLRLSVDDRSVANSSQSDSRYERAPQLTSIRFTPPTSTSPRSVSSDHEYELNIMECKP</sequence>
<proteinExistence type="predicted"/>
<evidence type="ECO:0000313" key="3">
    <source>
        <dbReference type="Proteomes" id="UP000054007"/>
    </source>
</evidence>
<keyword evidence="1" id="KW-1133">Transmembrane helix</keyword>